<organism evidence="1 2">
    <name type="scientific">Planococcus salinus</name>
    <dbReference type="NCBI Taxonomy" id="1848460"/>
    <lineage>
        <taxon>Bacteria</taxon>
        <taxon>Bacillati</taxon>
        <taxon>Bacillota</taxon>
        <taxon>Bacilli</taxon>
        <taxon>Bacillales</taxon>
        <taxon>Caryophanaceae</taxon>
        <taxon>Planococcus</taxon>
    </lineage>
</organism>
<comment type="caution">
    <text evidence="1">The sequence shown here is derived from an EMBL/GenBank/DDBJ whole genome shotgun (WGS) entry which is preliminary data.</text>
</comment>
<dbReference type="AlphaFoldDB" id="A0A3M8PA93"/>
<evidence type="ECO:0008006" key="3">
    <source>
        <dbReference type="Google" id="ProtNLM"/>
    </source>
</evidence>
<keyword evidence="2" id="KW-1185">Reference proteome</keyword>
<dbReference type="OrthoDB" id="2454547at2"/>
<reference evidence="1 2" key="1">
    <citation type="journal article" date="2018" name="Int. J. Syst. Evol. Microbiol.">
        <title>Planococcus salinus sp. nov., a moderately halophilic bacterium isolated from a saline-alkali soil.</title>
        <authorList>
            <person name="Gan L."/>
        </authorList>
    </citation>
    <scope>NUCLEOTIDE SEQUENCE [LARGE SCALE GENOMIC DNA]</scope>
    <source>
        <strain evidence="1 2">LCB217</strain>
    </source>
</reference>
<dbReference type="Proteomes" id="UP000275473">
    <property type="component" value="Unassembled WGS sequence"/>
</dbReference>
<protein>
    <recommendedName>
        <fullName evidence="3">DUF3221 domain-containing protein</fullName>
    </recommendedName>
</protein>
<dbReference type="EMBL" id="RIAX01000003">
    <property type="protein sequence ID" value="RNF40160.1"/>
    <property type="molecule type" value="Genomic_DNA"/>
</dbReference>
<proteinExistence type="predicted"/>
<dbReference type="PROSITE" id="PS51257">
    <property type="entry name" value="PROKAR_LIPOPROTEIN"/>
    <property type="match status" value="1"/>
</dbReference>
<dbReference type="RefSeq" id="WP_123164669.1">
    <property type="nucleotide sequence ID" value="NZ_RIAX01000003.1"/>
</dbReference>
<evidence type="ECO:0000313" key="1">
    <source>
        <dbReference type="EMBL" id="RNF40160.1"/>
    </source>
</evidence>
<evidence type="ECO:0000313" key="2">
    <source>
        <dbReference type="Proteomes" id="UP000275473"/>
    </source>
</evidence>
<gene>
    <name evidence="1" type="ORF">EEX84_05845</name>
</gene>
<sequence>MRNLLIGLLAIIVAALGGCGADEVLSESNAADQPDYNEVEVVQFPSTHTVLINDIHYEVTEKSHLFTVSEEEIEPETLKAGDLVELTHSPQPIDHSSTDQETILSLKLYDDEKSRSISKAIAHVMENQEIGVISSPQIKSVSQQLVTLQFNDIKNRQKFECIVNTQSLQFHIKKVNQAYTKKQP</sequence>
<name>A0A3M8PA93_9BACL</name>
<accession>A0A3M8PA93</accession>